<keyword evidence="2" id="KW-0378">Hydrolase</keyword>
<dbReference type="PANTHER" id="PTHR34047">
    <property type="entry name" value="NUCLEAR INTRON MATURASE 1, MITOCHONDRIAL-RELATED"/>
    <property type="match status" value="1"/>
</dbReference>
<dbReference type="Gene3D" id="1.10.30.50">
    <property type="match status" value="1"/>
</dbReference>
<dbReference type="Pfam" id="PF00078">
    <property type="entry name" value="RVT_1"/>
    <property type="match status" value="1"/>
</dbReference>
<organism evidence="2">
    <name type="scientific">Rhexinema sarcinoideum</name>
    <dbReference type="NCBI Taxonomy" id="43261"/>
    <lineage>
        <taxon>Eukaryota</taxon>
        <taxon>Viridiplantae</taxon>
        <taxon>Chlorophyta</taxon>
        <taxon>core chlorophytes</taxon>
        <taxon>Ulvophyceae</taxon>
        <taxon>OUU clade</taxon>
        <taxon>Ulotrichales</taxon>
        <taxon>Helicodictyaceae</taxon>
        <taxon>Rhexinema</taxon>
    </lineage>
</organism>
<dbReference type="InterPro" id="IPR043502">
    <property type="entry name" value="DNA/RNA_pol_sf"/>
</dbReference>
<dbReference type="PANTHER" id="PTHR34047:SF10">
    <property type="entry name" value="GROUP II INTRON-ASSOCIATED OPEN READING FRAME"/>
    <property type="match status" value="1"/>
</dbReference>
<name>A0A1B2RYS5_9CHLO</name>
<evidence type="ECO:0000259" key="1">
    <source>
        <dbReference type="PROSITE" id="PS50878"/>
    </source>
</evidence>
<gene>
    <name evidence="2" type="primary">orf621</name>
</gene>
<keyword evidence="2" id="KW-0255">Endonuclease</keyword>
<dbReference type="InterPro" id="IPR003615">
    <property type="entry name" value="HNH_nuc"/>
</dbReference>
<dbReference type="InterPro" id="IPR013597">
    <property type="entry name" value="Mat_intron_G2"/>
</dbReference>
<protein>
    <submittedName>
        <fullName evidence="2">Putative reverse transcriptase, intron maturase and HNH endonuclease</fullName>
    </submittedName>
</protein>
<feature type="domain" description="Reverse transcriptase" evidence="1">
    <location>
        <begin position="124"/>
        <end position="377"/>
    </location>
</feature>
<dbReference type="GO" id="GO:0004519">
    <property type="term" value="F:endonuclease activity"/>
    <property type="evidence" value="ECO:0007669"/>
    <property type="project" value="UniProtKB-KW"/>
</dbReference>
<sequence length="621" mass="71490">MCLRCRNTPQSKPFCSGGKDTQIWGAQYIWILCGKIMSKSFDYFEGLTWEKVVWPMSYEKIRRIQKRIFKASLKGDTKRVWFLQKLILRNPHAKLIAIHQVTTLNKEKLTAGIDGYTATAAEEKFKLARNLEINGKTNRVRRVWISKRGKDEKRPLEIPTIQDRAKQALCKLVLEPQWEAKFEPNSYGFRPGRSAQDAIEAIFLNLHQNVDKYVFDADIRKCFDMIDHAALCQKLNTFPLMEKQISAWLKAGIFDEYAQASKVTIPGTGTPQEGIISPLLANIALDGLEEHLLSFVSTRKFPKPHPGAARGARAKRAALGFVRYAEDFLIIHRNKEIINLIIQETKVWLSRVGLTISEEKSALRLASQSFKFLGFQIAYVKIQDKFRVRITPSKENVIIITTKTRSIIQKNKAASAYELIGKLKPVLLEWAKYFQFCECKETFSKVDNIVYQQIRAWVFRRAVRQGRIEVKNKYFPSEKVYNFQGRTYKANWILNGTKVSKNKSITIYLPKISWVASKKYVKIKDRTSVYDGNEVYWTLRTPRYSILSTRVKNLLARQKGKCKACLIAFKEGDRMEVDHIMPLSKGGKNAYTNLQLLHRACHIKKTKNDLGCSKEQEIAPG</sequence>
<dbReference type="CDD" id="cd01651">
    <property type="entry name" value="RT_G2_intron"/>
    <property type="match status" value="1"/>
</dbReference>
<dbReference type="EMBL" id="KX306821">
    <property type="protein sequence ID" value="AOC61480.1"/>
    <property type="molecule type" value="Genomic_DNA"/>
</dbReference>
<dbReference type="Pfam" id="PF08388">
    <property type="entry name" value="GIIM"/>
    <property type="match status" value="1"/>
</dbReference>
<dbReference type="GO" id="GO:0008270">
    <property type="term" value="F:zinc ion binding"/>
    <property type="evidence" value="ECO:0007669"/>
    <property type="project" value="InterPro"/>
</dbReference>
<proteinExistence type="predicted"/>
<keyword evidence="2" id="KW-0548">Nucleotidyltransferase</keyword>
<dbReference type="GO" id="GO:0003964">
    <property type="term" value="F:RNA-directed DNA polymerase activity"/>
    <property type="evidence" value="ECO:0007669"/>
    <property type="project" value="UniProtKB-KW"/>
</dbReference>
<keyword evidence="2" id="KW-0695">RNA-directed DNA polymerase</keyword>
<keyword evidence="2" id="KW-0540">Nuclease</keyword>
<accession>A0A1B2RYS5</accession>
<dbReference type="SMART" id="SM00507">
    <property type="entry name" value="HNHc"/>
    <property type="match status" value="1"/>
</dbReference>
<dbReference type="Pfam" id="PF01844">
    <property type="entry name" value="HNH"/>
    <property type="match status" value="1"/>
</dbReference>
<dbReference type="CDD" id="cd00085">
    <property type="entry name" value="HNHc"/>
    <property type="match status" value="1"/>
</dbReference>
<dbReference type="SUPFAM" id="SSF56672">
    <property type="entry name" value="DNA/RNA polymerases"/>
    <property type="match status" value="1"/>
</dbReference>
<dbReference type="InterPro" id="IPR025960">
    <property type="entry name" value="RVT_N"/>
</dbReference>
<keyword evidence="2" id="KW-0934">Plastid</keyword>
<reference evidence="2" key="1">
    <citation type="journal article" date="2016" name="Genome Biol. Evol.">
        <title>Mitochondrion-to-Chloroplast DNA Transfers and Intragenomic Proliferation of Chloroplast Group II Introns in Gloeotilopsis Green Algae (Ulotrichales, Ulvophyceae).</title>
        <authorList>
            <person name="Turmel M."/>
            <person name="Otis C."/>
            <person name="Lemieux C."/>
        </authorList>
    </citation>
    <scope>NUCLEOTIDE SEQUENCE</scope>
</reference>
<dbReference type="InterPro" id="IPR051083">
    <property type="entry name" value="GrpII_Intron_Splice-Mob/Def"/>
</dbReference>
<evidence type="ECO:0000313" key="2">
    <source>
        <dbReference type="EMBL" id="AOC61480.1"/>
    </source>
</evidence>
<dbReference type="Pfam" id="PF13655">
    <property type="entry name" value="RVT_N"/>
    <property type="match status" value="1"/>
</dbReference>
<dbReference type="GO" id="GO:0003676">
    <property type="term" value="F:nucleic acid binding"/>
    <property type="evidence" value="ECO:0007669"/>
    <property type="project" value="InterPro"/>
</dbReference>
<keyword evidence="2" id="KW-0808">Transferase</keyword>
<dbReference type="AlphaFoldDB" id="A0A1B2RYS5"/>
<keyword evidence="2" id="KW-0150">Chloroplast</keyword>
<dbReference type="PROSITE" id="PS50878">
    <property type="entry name" value="RT_POL"/>
    <property type="match status" value="1"/>
</dbReference>
<dbReference type="InterPro" id="IPR002711">
    <property type="entry name" value="HNH"/>
</dbReference>
<geneLocation type="chloroplast" evidence="2"/>
<dbReference type="InterPro" id="IPR000477">
    <property type="entry name" value="RT_dom"/>
</dbReference>